<protein>
    <submittedName>
        <fullName evidence="2">Uncharacterized protein</fullName>
    </submittedName>
</protein>
<evidence type="ECO:0000256" key="1">
    <source>
        <dbReference type="SAM" id="Coils"/>
    </source>
</evidence>
<gene>
    <name evidence="2" type="ORF">SAMN04488078_102862</name>
</gene>
<reference evidence="2 3" key="1">
    <citation type="submission" date="2017-06" db="EMBL/GenBank/DDBJ databases">
        <authorList>
            <person name="Kim H.J."/>
            <person name="Triplett B.A."/>
        </authorList>
    </citation>
    <scope>NUCLEOTIDE SEQUENCE [LARGE SCALE GENOMIC DNA]</scope>
    <source>
        <strain evidence="2 3">DSM 11445</strain>
    </source>
</reference>
<evidence type="ECO:0000313" key="3">
    <source>
        <dbReference type="Proteomes" id="UP000198440"/>
    </source>
</evidence>
<dbReference type="EMBL" id="FZON01000028">
    <property type="protein sequence ID" value="SNS72251.1"/>
    <property type="molecule type" value="Genomic_DNA"/>
</dbReference>
<organism evidence="2 3">
    <name type="scientific">Antarctobacter heliothermus</name>
    <dbReference type="NCBI Taxonomy" id="74033"/>
    <lineage>
        <taxon>Bacteria</taxon>
        <taxon>Pseudomonadati</taxon>
        <taxon>Pseudomonadota</taxon>
        <taxon>Alphaproteobacteria</taxon>
        <taxon>Rhodobacterales</taxon>
        <taxon>Roseobacteraceae</taxon>
        <taxon>Antarctobacter</taxon>
    </lineage>
</organism>
<dbReference type="AlphaFoldDB" id="A0A239GTF1"/>
<proteinExistence type="predicted"/>
<dbReference type="Proteomes" id="UP000198440">
    <property type="component" value="Unassembled WGS sequence"/>
</dbReference>
<accession>A0A239GTF1</accession>
<keyword evidence="1" id="KW-0175">Coiled coil</keyword>
<name>A0A239GTF1_9RHOB</name>
<sequence length="69" mass="7495">MSKTETKSRTGEDMSPVARVSAAMAGLIGDYRALQAEIEEKLQKQEERLTMLDHKTAKPAIFTGGPCAV</sequence>
<feature type="coiled-coil region" evidence="1">
    <location>
        <begin position="24"/>
        <end position="55"/>
    </location>
</feature>
<evidence type="ECO:0000313" key="2">
    <source>
        <dbReference type="EMBL" id="SNS72251.1"/>
    </source>
</evidence>